<protein>
    <submittedName>
        <fullName evidence="1">Uncharacterized protein</fullName>
    </submittedName>
</protein>
<accession>A0A7X6D7F3</accession>
<dbReference type="Proteomes" id="UP000521358">
    <property type="component" value="Unassembled WGS sequence"/>
</dbReference>
<sequence length="123" mass="14467">MAIKYKYKRTNTRGKIQYYRNIHELSKSLHLAHGETRRLLENKERFNNYTLEELNPPFVFEMPKPNDSITINGVNCTVINVYELTFSVLTDKGTRLVSVKDMSFVDDSIDKYDRNVKLAVKKF</sequence>
<dbReference type="EMBL" id="JAAVMB010000003">
    <property type="protein sequence ID" value="NKC67215.1"/>
    <property type="molecule type" value="Genomic_DNA"/>
</dbReference>
<name>A0A7X6D7F3_9ENTE</name>
<proteinExistence type="predicted"/>
<evidence type="ECO:0000313" key="1">
    <source>
        <dbReference type="EMBL" id="NKC67215.1"/>
    </source>
</evidence>
<comment type="caution">
    <text evidence="1">The sequence shown here is derived from an EMBL/GenBank/DDBJ whole genome shotgun (WGS) entry which is preliminary data.</text>
</comment>
<reference evidence="1 2" key="1">
    <citation type="submission" date="2020-03" db="EMBL/GenBank/DDBJ databases">
        <title>Bacterial samples isolated from urine from healthy bovine heifers (Gyr breed).</title>
        <authorList>
            <person name="Giannattasio-Ferraz S."/>
            <person name="Maskeri L."/>
            <person name="Penido A."/>
            <person name="Barbosa-Stancioli E.F."/>
            <person name="Putonti C."/>
        </authorList>
    </citation>
    <scope>NUCLEOTIDE SEQUENCE [LARGE SCALE GENOMIC DNA]</scope>
    <source>
        <strain evidence="1 2">UFMG-H7</strain>
    </source>
</reference>
<dbReference type="RefSeq" id="WP_167806470.1">
    <property type="nucleotide sequence ID" value="NZ_JAAVMB010000003.1"/>
</dbReference>
<organism evidence="1 2">
    <name type="scientific">Vagococcus fluvialis</name>
    <dbReference type="NCBI Taxonomy" id="2738"/>
    <lineage>
        <taxon>Bacteria</taxon>
        <taxon>Bacillati</taxon>
        <taxon>Bacillota</taxon>
        <taxon>Bacilli</taxon>
        <taxon>Lactobacillales</taxon>
        <taxon>Enterococcaceae</taxon>
        <taxon>Vagococcus</taxon>
    </lineage>
</organism>
<gene>
    <name evidence="1" type="ORF">HED35_03870</name>
</gene>
<dbReference type="AlphaFoldDB" id="A0A7X6D7F3"/>
<evidence type="ECO:0000313" key="2">
    <source>
        <dbReference type="Proteomes" id="UP000521358"/>
    </source>
</evidence>